<feature type="transmembrane region" description="Helical" evidence="2">
    <location>
        <begin position="70"/>
        <end position="92"/>
    </location>
</feature>
<name>A0AA39H8T5_9BILA</name>
<feature type="transmembrane region" description="Helical" evidence="2">
    <location>
        <begin position="104"/>
        <end position="129"/>
    </location>
</feature>
<evidence type="ECO:0000256" key="2">
    <source>
        <dbReference type="SAM" id="Phobius"/>
    </source>
</evidence>
<dbReference type="EMBL" id="JAUCMV010000004">
    <property type="protein sequence ID" value="KAK0401363.1"/>
    <property type="molecule type" value="Genomic_DNA"/>
</dbReference>
<keyword evidence="4" id="KW-1185">Reference proteome</keyword>
<dbReference type="Proteomes" id="UP001175271">
    <property type="component" value="Unassembled WGS sequence"/>
</dbReference>
<keyword evidence="2" id="KW-0812">Transmembrane</keyword>
<feature type="transmembrane region" description="Helical" evidence="2">
    <location>
        <begin position="210"/>
        <end position="229"/>
    </location>
</feature>
<sequence length="355" mass="40640">MDLFFFHHDEYERLYNCSFKTYDEWLKYGVQKFFQGQLYLIIGTTYIMLYIPILIVMTRPKLIQNSCWKIMFFLGIVDVCSTISNCIIPGYMGVRGVVGCNYIHFFYVNGCVAIACWFCQCCTCTVLAINRCVDFWKSRWMAWMFEGKTTFLWIAGCLAYCWVGFFYCAPPIFSSQGMAYFFDPYFLIPMEDVPIERSGYMSRFHSLNNIAIVFILPVFYTFLVLSVWWKGRAATSASLSKMQKQLFIQSFWICFLNFVAASVYVCMQFFPIPFFFITVGQMMWQGSNGGAVVIYLLMNNTIRSGVLEMICGPFGKYHTNGRTSSVVSGTVKPSGQRTGGTQSRGVAPASSGHLI</sequence>
<evidence type="ECO:0000256" key="1">
    <source>
        <dbReference type="SAM" id="MobiDB-lite"/>
    </source>
</evidence>
<dbReference type="AlphaFoldDB" id="A0AA39H8T5"/>
<dbReference type="Gene3D" id="1.20.1070.10">
    <property type="entry name" value="Rhodopsin 7-helix transmembrane proteins"/>
    <property type="match status" value="1"/>
</dbReference>
<evidence type="ECO:0000313" key="4">
    <source>
        <dbReference type="Proteomes" id="UP001175271"/>
    </source>
</evidence>
<accession>A0AA39H8T5</accession>
<dbReference type="PANTHER" id="PTHR23021">
    <property type="entry name" value="SERPENTINE RECEPTOR, CLASS T"/>
    <property type="match status" value="1"/>
</dbReference>
<comment type="caution">
    <text evidence="3">The sequence shown here is derived from an EMBL/GenBank/DDBJ whole genome shotgun (WGS) entry which is preliminary data.</text>
</comment>
<proteinExistence type="predicted"/>
<feature type="compositionally biased region" description="Polar residues" evidence="1">
    <location>
        <begin position="325"/>
        <end position="344"/>
    </location>
</feature>
<keyword evidence="2" id="KW-1133">Transmembrane helix</keyword>
<evidence type="ECO:0000313" key="3">
    <source>
        <dbReference type="EMBL" id="KAK0401363.1"/>
    </source>
</evidence>
<feature type="transmembrane region" description="Helical" evidence="2">
    <location>
        <begin position="150"/>
        <end position="173"/>
    </location>
</feature>
<dbReference type="InterPro" id="IPR019425">
    <property type="entry name" value="7TM_GPCR_serpentine_rcpt_Srt"/>
</dbReference>
<dbReference type="Pfam" id="PF10321">
    <property type="entry name" value="7TM_GPCR_Srt"/>
    <property type="match status" value="1"/>
</dbReference>
<dbReference type="PANTHER" id="PTHR23021:SF28">
    <property type="entry name" value="SERPENTINE RECEPTOR, CLASS T-RELATED"/>
    <property type="match status" value="1"/>
</dbReference>
<feature type="transmembrane region" description="Helical" evidence="2">
    <location>
        <begin position="38"/>
        <end position="58"/>
    </location>
</feature>
<feature type="transmembrane region" description="Helical" evidence="2">
    <location>
        <begin position="250"/>
        <end position="270"/>
    </location>
</feature>
<gene>
    <name evidence="3" type="ORF">QR680_015738</name>
</gene>
<organism evidence="3 4">
    <name type="scientific">Steinernema hermaphroditum</name>
    <dbReference type="NCBI Taxonomy" id="289476"/>
    <lineage>
        <taxon>Eukaryota</taxon>
        <taxon>Metazoa</taxon>
        <taxon>Ecdysozoa</taxon>
        <taxon>Nematoda</taxon>
        <taxon>Chromadorea</taxon>
        <taxon>Rhabditida</taxon>
        <taxon>Tylenchina</taxon>
        <taxon>Panagrolaimomorpha</taxon>
        <taxon>Strongyloidoidea</taxon>
        <taxon>Steinernematidae</taxon>
        <taxon>Steinernema</taxon>
    </lineage>
</organism>
<keyword evidence="2" id="KW-0472">Membrane</keyword>
<dbReference type="SUPFAM" id="SSF81321">
    <property type="entry name" value="Family A G protein-coupled receptor-like"/>
    <property type="match status" value="1"/>
</dbReference>
<protein>
    <submittedName>
        <fullName evidence="3">Uncharacterized protein</fullName>
    </submittedName>
</protein>
<reference evidence="3" key="1">
    <citation type="submission" date="2023-06" db="EMBL/GenBank/DDBJ databases">
        <title>Genomic analysis of the entomopathogenic nematode Steinernema hermaphroditum.</title>
        <authorList>
            <person name="Schwarz E.M."/>
            <person name="Heppert J.K."/>
            <person name="Baniya A."/>
            <person name="Schwartz H.T."/>
            <person name="Tan C.-H."/>
            <person name="Antoshechkin I."/>
            <person name="Sternberg P.W."/>
            <person name="Goodrich-Blair H."/>
            <person name="Dillman A.R."/>
        </authorList>
    </citation>
    <scope>NUCLEOTIDE SEQUENCE</scope>
    <source>
        <strain evidence="3">PS9179</strain>
        <tissue evidence="3">Whole animal</tissue>
    </source>
</reference>
<feature type="region of interest" description="Disordered" evidence="1">
    <location>
        <begin position="325"/>
        <end position="355"/>
    </location>
</feature>